<dbReference type="SUPFAM" id="SSF53756">
    <property type="entry name" value="UDP-Glycosyltransferase/glycogen phosphorylase"/>
    <property type="match status" value="1"/>
</dbReference>
<gene>
    <name evidence="7" type="ORF">GCM10007350_03440</name>
</gene>
<keyword evidence="5" id="KW-0256">Endoplasmic reticulum</keyword>
<feature type="domain" description="Glycosyl transferase family 28 C-terminal" evidence="6">
    <location>
        <begin position="1"/>
        <end position="128"/>
    </location>
</feature>
<evidence type="ECO:0000313" key="7">
    <source>
        <dbReference type="EMBL" id="GHD56398.1"/>
    </source>
</evidence>
<name>A0ABQ3GUZ9_9NEIS</name>
<keyword evidence="4" id="KW-0808">Transferase</keyword>
<evidence type="ECO:0000256" key="2">
    <source>
        <dbReference type="ARBA" id="ARBA00006962"/>
    </source>
</evidence>
<comment type="subcellular location">
    <subcellularLocation>
        <location evidence="1">Endoplasmic reticulum</location>
    </subcellularLocation>
</comment>
<evidence type="ECO:0000256" key="1">
    <source>
        <dbReference type="ARBA" id="ARBA00004240"/>
    </source>
</evidence>
<reference evidence="8" key="1">
    <citation type="journal article" date="2019" name="Int. J. Syst. Evol. Microbiol.">
        <title>The Global Catalogue of Microorganisms (GCM) 10K type strain sequencing project: providing services to taxonomists for standard genome sequencing and annotation.</title>
        <authorList>
            <consortium name="The Broad Institute Genomics Platform"/>
            <consortium name="The Broad Institute Genome Sequencing Center for Infectious Disease"/>
            <person name="Wu L."/>
            <person name="Ma J."/>
        </authorList>
    </citation>
    <scope>NUCLEOTIDE SEQUENCE [LARGE SCALE GENOMIC DNA]</scope>
    <source>
        <strain evidence="8">KCTC 23701</strain>
    </source>
</reference>
<evidence type="ECO:0000313" key="8">
    <source>
        <dbReference type="Proteomes" id="UP000604737"/>
    </source>
</evidence>
<dbReference type="PANTHER" id="PTHR12867">
    <property type="entry name" value="GLYCOSYL TRANSFERASE-RELATED"/>
    <property type="match status" value="1"/>
</dbReference>
<dbReference type="EMBL" id="BMYO01000001">
    <property type="protein sequence ID" value="GHD56398.1"/>
    <property type="molecule type" value="Genomic_DNA"/>
</dbReference>
<dbReference type="InterPro" id="IPR007235">
    <property type="entry name" value="Glyco_trans_28_C"/>
</dbReference>
<keyword evidence="3" id="KW-0328">Glycosyltransferase</keyword>
<dbReference type="Proteomes" id="UP000604737">
    <property type="component" value="Unassembled WGS sequence"/>
</dbReference>
<organism evidence="7 8">
    <name type="scientific">Jeongeupia chitinilytica</name>
    <dbReference type="NCBI Taxonomy" id="1041641"/>
    <lineage>
        <taxon>Bacteria</taxon>
        <taxon>Pseudomonadati</taxon>
        <taxon>Pseudomonadota</taxon>
        <taxon>Betaproteobacteria</taxon>
        <taxon>Neisseriales</taxon>
        <taxon>Chitinibacteraceae</taxon>
        <taxon>Jeongeupia</taxon>
    </lineage>
</organism>
<evidence type="ECO:0000256" key="4">
    <source>
        <dbReference type="ARBA" id="ARBA00022679"/>
    </source>
</evidence>
<keyword evidence="8" id="KW-1185">Reference proteome</keyword>
<comment type="caution">
    <text evidence="7">The sequence shown here is derived from an EMBL/GenBank/DDBJ whole genome shotgun (WGS) entry which is preliminary data.</text>
</comment>
<evidence type="ECO:0000256" key="3">
    <source>
        <dbReference type="ARBA" id="ARBA00022676"/>
    </source>
</evidence>
<dbReference type="Gene3D" id="3.40.50.2000">
    <property type="entry name" value="Glycogen Phosphorylase B"/>
    <property type="match status" value="1"/>
</dbReference>
<accession>A0ABQ3GUZ9</accession>
<protein>
    <recommendedName>
        <fullName evidence="6">Glycosyl transferase family 28 C-terminal domain-containing protein</fullName>
    </recommendedName>
</protein>
<evidence type="ECO:0000259" key="6">
    <source>
        <dbReference type="Pfam" id="PF04101"/>
    </source>
</evidence>
<evidence type="ECO:0000256" key="5">
    <source>
        <dbReference type="ARBA" id="ARBA00022824"/>
    </source>
</evidence>
<proteinExistence type="inferred from homology"/>
<dbReference type="InterPro" id="IPR039042">
    <property type="entry name" value="Alg13-like"/>
</dbReference>
<dbReference type="PANTHER" id="PTHR12867:SF6">
    <property type="entry name" value="N-ACETYLGLUCOSAMINYLDIPHOSPHODOLICHOL N-ACETYLGLUCOSAMINYLTRANSFERASE"/>
    <property type="match status" value="1"/>
</dbReference>
<sequence length="158" mass="17188">MIFVTVGSQMGFDRLIQAVDAWAGLHPEVELYCQIGDGQYTPQAMPFVRALTPDAFNAMVAECCFIVAHAGTGTILAAADAGKPLIVFPRRGDLRETRNDHQLATAKWMEDKQGVQVAWTVDELANSLDAHLHQDSGQTYVAGSPDRLIETISGFIAQ</sequence>
<dbReference type="Pfam" id="PF04101">
    <property type="entry name" value="Glyco_tran_28_C"/>
    <property type="match status" value="1"/>
</dbReference>
<comment type="similarity">
    <text evidence="2">Belongs to the glycosyltransferase 28 family.</text>
</comment>